<dbReference type="OrthoDB" id="9767568at2"/>
<evidence type="ECO:0000256" key="9">
    <source>
        <dbReference type="NCBIfam" id="TIGR00751"/>
    </source>
</evidence>
<dbReference type="AlphaFoldDB" id="A0A073K9A2"/>
<comment type="similarity">
    <text evidence="8">Belongs to the MenA family. Type 1 subfamily.</text>
</comment>
<feature type="transmembrane region" description="Helical" evidence="8">
    <location>
        <begin position="290"/>
        <end position="316"/>
    </location>
</feature>
<evidence type="ECO:0000313" key="11">
    <source>
        <dbReference type="Proteomes" id="UP000027778"/>
    </source>
</evidence>
<dbReference type="InterPro" id="IPR044878">
    <property type="entry name" value="UbiA_sf"/>
</dbReference>
<comment type="subcellular location">
    <subcellularLocation>
        <location evidence="8">Cell membrane</location>
        <topology evidence="8">Multi-pass membrane protein</topology>
    </subcellularLocation>
    <subcellularLocation>
        <location evidence="1">Membrane</location>
        <topology evidence="1">Multi-pass membrane protein</topology>
    </subcellularLocation>
</comment>
<feature type="transmembrane region" description="Helical" evidence="8">
    <location>
        <begin position="192"/>
        <end position="212"/>
    </location>
</feature>
<keyword evidence="7 8" id="KW-0472">Membrane</keyword>
<dbReference type="InterPro" id="IPR026046">
    <property type="entry name" value="UBIAD1"/>
</dbReference>
<evidence type="ECO:0000256" key="8">
    <source>
        <dbReference type="HAMAP-Rule" id="MF_01937"/>
    </source>
</evidence>
<evidence type="ECO:0000256" key="7">
    <source>
        <dbReference type="ARBA" id="ARBA00023136"/>
    </source>
</evidence>
<dbReference type="Gene3D" id="1.10.357.140">
    <property type="entry name" value="UbiA prenyltransferase"/>
    <property type="match status" value="1"/>
</dbReference>
<evidence type="ECO:0000256" key="3">
    <source>
        <dbReference type="ARBA" id="ARBA00022475"/>
    </source>
</evidence>
<dbReference type="UniPathway" id="UPA00079">
    <property type="reaction ID" value="UER00168"/>
</dbReference>
<proteinExistence type="inferred from homology"/>
<keyword evidence="4 8" id="KW-0808">Transferase</keyword>
<keyword evidence="5 8" id="KW-0812">Transmembrane</keyword>
<sequence length="317" mass="34385">MEMKIDTNSSPMPPKPSKQTGWRIWWSLLRPHTLTAAFVPVFIGTAFAMQVGGINQIHLPLFFIMLLACLLIQAATNMFNEYFDYKRGLDHEGSVGIGGAIVRDGIEPKTVLNLAFGFFGIAMLLGVYICMNSSWWLAAIGLVCMAVAYLYTGGPLPIAYTPFGELTAGLFMGVIIIGISFFIQTGTVTSEIILLSIPNAILIGAILLSNNIRDLDGDKENGRNTLAIIVGRENAIGVLASMFIISYIWTIALIIVGIVSPWMLIVFLSAPKAFKATKGFIGKSIPMEMVPAMIATAKTNTIFGFLMGIGLILGYFL</sequence>
<evidence type="ECO:0000313" key="10">
    <source>
        <dbReference type="EMBL" id="KEK23012.1"/>
    </source>
</evidence>
<dbReference type="GO" id="GO:0042371">
    <property type="term" value="P:vitamin K biosynthetic process"/>
    <property type="evidence" value="ECO:0007669"/>
    <property type="project" value="TreeGrafter"/>
</dbReference>
<dbReference type="HAMAP" id="MF_01937">
    <property type="entry name" value="MenA_1"/>
    <property type="match status" value="1"/>
</dbReference>
<comment type="caution">
    <text evidence="10">The sequence shown here is derived from an EMBL/GenBank/DDBJ whole genome shotgun (WGS) entry which is preliminary data.</text>
</comment>
<reference evidence="10 11" key="1">
    <citation type="submission" date="2014-06" db="EMBL/GenBank/DDBJ databases">
        <title>Draft genome sequence of Bacillus gaemokensis JCM 15801 (MCCC 1A00707).</title>
        <authorList>
            <person name="Lai Q."/>
            <person name="Liu Y."/>
            <person name="Shao Z."/>
        </authorList>
    </citation>
    <scope>NUCLEOTIDE SEQUENCE [LARGE SCALE GENOMIC DNA]</scope>
    <source>
        <strain evidence="10 11">JCM 15801</strain>
    </source>
</reference>
<dbReference type="eggNOG" id="COG1575">
    <property type="taxonomic scope" value="Bacteria"/>
</dbReference>
<dbReference type="PANTHER" id="PTHR13929">
    <property type="entry name" value="1,4-DIHYDROXY-2-NAPHTHOATE OCTAPRENYLTRANSFERASE"/>
    <property type="match status" value="1"/>
</dbReference>
<dbReference type="Proteomes" id="UP000027778">
    <property type="component" value="Unassembled WGS sequence"/>
</dbReference>
<dbReference type="PIRSF" id="PIRSF005355">
    <property type="entry name" value="UBIAD1"/>
    <property type="match status" value="1"/>
</dbReference>
<evidence type="ECO:0000256" key="4">
    <source>
        <dbReference type="ARBA" id="ARBA00022679"/>
    </source>
</evidence>
<dbReference type="RefSeq" id="WP_033676252.1">
    <property type="nucleotide sequence ID" value="NZ_JOTM01000021.1"/>
</dbReference>
<dbReference type="Pfam" id="PF01040">
    <property type="entry name" value="UbiA"/>
    <property type="match status" value="1"/>
</dbReference>
<dbReference type="PANTHER" id="PTHR13929:SF0">
    <property type="entry name" value="UBIA PRENYLTRANSFERASE DOMAIN-CONTAINING PROTEIN 1"/>
    <property type="match status" value="1"/>
</dbReference>
<dbReference type="GO" id="GO:0009234">
    <property type="term" value="P:menaquinone biosynthetic process"/>
    <property type="evidence" value="ECO:0007669"/>
    <property type="project" value="UniProtKB-UniRule"/>
</dbReference>
<dbReference type="InterPro" id="IPR004657">
    <property type="entry name" value="MenA"/>
</dbReference>
<dbReference type="CDD" id="cd13962">
    <property type="entry name" value="PT_UbiA_UBIAD1"/>
    <property type="match status" value="1"/>
</dbReference>
<evidence type="ECO:0000256" key="2">
    <source>
        <dbReference type="ARBA" id="ARBA00022428"/>
    </source>
</evidence>
<keyword evidence="3 8" id="KW-1003">Cell membrane</keyword>
<comment type="function">
    <text evidence="8">Conversion of 1,4-dihydroxy-2-naphthoate (DHNA) to demethylmenaquinone (DMK).</text>
</comment>
<organism evidence="10 11">
    <name type="scientific">Bacillus gaemokensis</name>
    <dbReference type="NCBI Taxonomy" id="574375"/>
    <lineage>
        <taxon>Bacteria</taxon>
        <taxon>Bacillati</taxon>
        <taxon>Bacillota</taxon>
        <taxon>Bacilli</taxon>
        <taxon>Bacillales</taxon>
        <taxon>Bacillaceae</taxon>
        <taxon>Bacillus</taxon>
        <taxon>Bacillus cereus group</taxon>
    </lineage>
</organism>
<gene>
    <name evidence="8" type="primary">menA</name>
    <name evidence="10" type="ORF">BAGA_14375</name>
</gene>
<dbReference type="GO" id="GO:0005886">
    <property type="term" value="C:plasma membrane"/>
    <property type="evidence" value="ECO:0007669"/>
    <property type="project" value="UniProtKB-SubCell"/>
</dbReference>
<feature type="transmembrane region" description="Helical" evidence="8">
    <location>
        <begin position="135"/>
        <end position="154"/>
    </location>
</feature>
<dbReference type="GO" id="GO:0046428">
    <property type="term" value="F:1,4-dihydroxy-2-naphthoate polyprenyltransferase activity"/>
    <property type="evidence" value="ECO:0007669"/>
    <property type="project" value="UniProtKB-UniRule"/>
</dbReference>
<keyword evidence="11" id="KW-1185">Reference proteome</keyword>
<feature type="transmembrane region" description="Helical" evidence="8">
    <location>
        <begin position="111"/>
        <end position="129"/>
    </location>
</feature>
<evidence type="ECO:0000256" key="6">
    <source>
        <dbReference type="ARBA" id="ARBA00022989"/>
    </source>
</evidence>
<comment type="pathway">
    <text evidence="8">Quinol/quinone metabolism; menaquinone biosynthesis; menaquinol from 1,4-dihydroxy-2-naphthoate: step 1/2.</text>
</comment>
<dbReference type="InterPro" id="IPR000537">
    <property type="entry name" value="UbiA_prenyltransferase"/>
</dbReference>
<comment type="catalytic activity">
    <reaction evidence="8">
        <text>an all-trans-polyprenyl diphosphate + 1,4-dihydroxy-2-naphthoate + H(+) = a 2-demethylmenaquinol + CO2 + diphosphate</text>
        <dbReference type="Rhea" id="RHEA:26478"/>
        <dbReference type="Rhea" id="RHEA-COMP:9563"/>
        <dbReference type="Rhea" id="RHEA-COMP:9564"/>
        <dbReference type="ChEBI" id="CHEBI:11173"/>
        <dbReference type="ChEBI" id="CHEBI:15378"/>
        <dbReference type="ChEBI" id="CHEBI:16526"/>
        <dbReference type="ChEBI" id="CHEBI:33019"/>
        <dbReference type="ChEBI" id="CHEBI:55437"/>
        <dbReference type="ChEBI" id="CHEBI:58914"/>
        <dbReference type="EC" id="2.5.1.74"/>
    </reaction>
</comment>
<dbReference type="EC" id="2.5.1.74" evidence="8 9"/>
<evidence type="ECO:0000256" key="1">
    <source>
        <dbReference type="ARBA" id="ARBA00004141"/>
    </source>
</evidence>
<dbReference type="EMBL" id="JOTM01000021">
    <property type="protein sequence ID" value="KEK23012.1"/>
    <property type="molecule type" value="Genomic_DNA"/>
</dbReference>
<dbReference type="STRING" id="574375.AZF08_22340"/>
<keyword evidence="2 8" id="KW-0474">Menaquinone biosynthesis</keyword>
<feature type="transmembrane region" description="Helical" evidence="8">
    <location>
        <begin position="166"/>
        <end position="186"/>
    </location>
</feature>
<accession>A0A073K9A2</accession>
<protein>
    <recommendedName>
        <fullName evidence="8 9">1,4-dihydroxy-2-naphthoate octaprenyltransferase</fullName>
        <shortName evidence="8">DHNA-octaprenyltransferase</shortName>
        <ecNumber evidence="8 9">2.5.1.74</ecNumber>
    </recommendedName>
</protein>
<keyword evidence="6 8" id="KW-1133">Transmembrane helix</keyword>
<dbReference type="NCBIfam" id="NF004749">
    <property type="entry name" value="PRK06080.1-1"/>
    <property type="match status" value="1"/>
</dbReference>
<dbReference type="NCBIfam" id="TIGR00751">
    <property type="entry name" value="menA"/>
    <property type="match status" value="1"/>
</dbReference>
<feature type="transmembrane region" description="Helical" evidence="8">
    <location>
        <begin position="251"/>
        <end position="270"/>
    </location>
</feature>
<evidence type="ECO:0000256" key="5">
    <source>
        <dbReference type="ARBA" id="ARBA00022692"/>
    </source>
</evidence>
<feature type="transmembrane region" description="Helical" evidence="8">
    <location>
        <begin position="58"/>
        <end position="79"/>
    </location>
</feature>
<name>A0A073K9A2_9BACI</name>
<dbReference type="FunFam" id="1.10.357.140:FF:000007">
    <property type="entry name" value="1,4-dihydroxy-2-naphthoate octaprenyltransferase"/>
    <property type="match status" value="1"/>
</dbReference>